<keyword evidence="2" id="KW-0560">Oxidoreductase</keyword>
<dbReference type="SUPFAM" id="SSF51735">
    <property type="entry name" value="NAD(P)-binding Rossmann-fold domains"/>
    <property type="match status" value="1"/>
</dbReference>
<dbReference type="EMBL" id="LK056685">
    <property type="protein sequence ID" value="CDR88626.1"/>
    <property type="molecule type" value="Genomic_DNA"/>
</dbReference>
<dbReference type="SUPFAM" id="SSF52833">
    <property type="entry name" value="Thioredoxin-like"/>
    <property type="match status" value="1"/>
</dbReference>
<evidence type="ECO:0000256" key="1">
    <source>
        <dbReference type="ARBA" id="ARBA00006484"/>
    </source>
</evidence>
<dbReference type="InterPro" id="IPR002347">
    <property type="entry name" value="SDR_fam"/>
</dbReference>
<dbReference type="OrthoDB" id="47007at2759"/>
<dbReference type="PANTHER" id="PTHR42760">
    <property type="entry name" value="SHORT-CHAIN DEHYDROGENASES/REDUCTASES FAMILY MEMBER"/>
    <property type="match status" value="1"/>
</dbReference>
<dbReference type="InterPro" id="IPR032801">
    <property type="entry name" value="PXL2A/B/C"/>
</dbReference>
<name>A0A127Z499_9BASI</name>
<dbReference type="GO" id="GO:0006633">
    <property type="term" value="P:fatty acid biosynthetic process"/>
    <property type="evidence" value="ECO:0007669"/>
    <property type="project" value="TreeGrafter"/>
</dbReference>
<dbReference type="Gene3D" id="3.40.30.10">
    <property type="entry name" value="Glutaredoxin"/>
    <property type="match status" value="1"/>
</dbReference>
<proteinExistence type="inferred from homology"/>
<dbReference type="AlphaFoldDB" id="A0A127Z499"/>
<dbReference type="Pfam" id="PF00106">
    <property type="entry name" value="adh_short"/>
    <property type="match status" value="1"/>
</dbReference>
<sequence>MSPVEHDQPTSNTQDDALPTAEQLSAANTAHVLDSNNDRIAFSSLLDRAKQNDLPLVLIFTRHFHCGMCKVFVRALSHSNTLTDSSRVSLVVVGPGQPQGVEHYKQQVGNPPFEFYADPQLELYHALGVTRRSLELGSSKDKIGSHYQTSVLQNLVGSVAETVKSGSLALKGGDFKQLGGEFVWDKEGEAVLAHRMRHTRDHTEVATTTTNPGIAGSNLLPGKIVAITGASRGIGRACALACAAHGAKGIIIHYLSDTQTTAEAHSLLQLELTQLGTRSILVPGDISDPIVGPTIANTAETSFNRLDVFISNAGICPFMGFLEMTFQSHYTPTRAGLRSMMESAAIGLGPLGVRCNSVLPGTIETAINKEDLMDGEKRKRLIDRHPLKRLGRPEDIAGPVVFLASDLAQFMTGSSVLVDGGYFVNLQ</sequence>
<evidence type="ECO:0000313" key="3">
    <source>
        <dbReference type="EMBL" id="CDR88626.1"/>
    </source>
</evidence>
<dbReference type="Gene3D" id="3.40.50.720">
    <property type="entry name" value="NAD(P)-binding Rossmann-like Domain"/>
    <property type="match status" value="2"/>
</dbReference>
<protein>
    <submittedName>
        <fullName evidence="3">Related to Glucose 1-dehydrogenase / uncharacterized protein</fullName>
    </submittedName>
</protein>
<reference evidence="3" key="1">
    <citation type="submission" date="2014-06" db="EMBL/GenBank/DDBJ databases">
        <authorList>
            <person name="Ju J."/>
            <person name="Zhang J."/>
        </authorList>
    </citation>
    <scope>NUCLEOTIDE SEQUENCE</scope>
    <source>
        <strain evidence="3">SscI8</strain>
    </source>
</reference>
<gene>
    <name evidence="3" type="ORF">SPSC_05230</name>
</gene>
<comment type="similarity">
    <text evidence="1">Belongs to the short-chain dehydrogenases/reductases (SDR) family.</text>
</comment>
<dbReference type="Pfam" id="PF13561">
    <property type="entry name" value="adh_short_C2"/>
    <property type="match status" value="1"/>
</dbReference>
<dbReference type="Pfam" id="PF13911">
    <property type="entry name" value="AhpC-TSA_2"/>
    <property type="match status" value="1"/>
</dbReference>
<dbReference type="CDD" id="cd02970">
    <property type="entry name" value="PRX_like2"/>
    <property type="match status" value="1"/>
</dbReference>
<dbReference type="InterPro" id="IPR036249">
    <property type="entry name" value="Thioredoxin-like_sf"/>
</dbReference>
<dbReference type="GO" id="GO:0016616">
    <property type="term" value="F:oxidoreductase activity, acting on the CH-OH group of donors, NAD or NADP as acceptor"/>
    <property type="evidence" value="ECO:0007669"/>
    <property type="project" value="TreeGrafter"/>
</dbReference>
<dbReference type="GO" id="GO:0048038">
    <property type="term" value="F:quinone binding"/>
    <property type="evidence" value="ECO:0007669"/>
    <property type="project" value="TreeGrafter"/>
</dbReference>
<dbReference type="PRINTS" id="PR00081">
    <property type="entry name" value="GDHRDH"/>
</dbReference>
<organism evidence="3">
    <name type="scientific">Sporisorium scitamineum</name>
    <dbReference type="NCBI Taxonomy" id="49012"/>
    <lineage>
        <taxon>Eukaryota</taxon>
        <taxon>Fungi</taxon>
        <taxon>Dikarya</taxon>
        <taxon>Basidiomycota</taxon>
        <taxon>Ustilaginomycotina</taxon>
        <taxon>Ustilaginomycetes</taxon>
        <taxon>Ustilaginales</taxon>
        <taxon>Ustilaginaceae</taxon>
        <taxon>Sporisorium</taxon>
    </lineage>
</organism>
<evidence type="ECO:0000256" key="2">
    <source>
        <dbReference type="ARBA" id="ARBA00023002"/>
    </source>
</evidence>
<accession>A0A127Z499</accession>
<dbReference type="PANTHER" id="PTHR42760:SF83">
    <property type="entry name" value="(3R)-3-HYDROXYACYL-COA DEHYDROGENASE"/>
    <property type="match status" value="1"/>
</dbReference>
<dbReference type="InterPro" id="IPR036291">
    <property type="entry name" value="NAD(P)-bd_dom_sf"/>
</dbReference>